<organism evidence="8 9">
    <name type="scientific">Coralloluteibacterium stylophorae</name>
    <dbReference type="NCBI Taxonomy" id="1776034"/>
    <lineage>
        <taxon>Bacteria</taxon>
        <taxon>Pseudomonadati</taxon>
        <taxon>Pseudomonadota</taxon>
        <taxon>Gammaproteobacteria</taxon>
        <taxon>Lysobacterales</taxon>
        <taxon>Lysobacteraceae</taxon>
        <taxon>Coralloluteibacterium</taxon>
    </lineage>
</organism>
<comment type="similarity">
    <text evidence="1">Belongs to the SCO1/2 family.</text>
</comment>
<sequence>MRACLLVALLVLAAGARAAPDAAVLAREVGIDQNLGTRLPAALELRESDATRLRLDALFGARPVLLMFGYYLCPNLCRTDLDGLARAVQESGLEPGEDVEIAFVGIDPREGPDTAAAVQREYAAAFPEADVARWHFLTGEEDAVRALARRAGFRYLYDREIDQYAHAAGLYVVSPDRMVSSVLLGVRFDPDELAAAVEGAAREEVAAPVQQLLLLCFHYDPTTGRYSLRIVRALQVLGVATALGLLALVWRMQRRHGRRA</sequence>
<keyword evidence="3" id="KW-0479">Metal-binding</keyword>
<keyword evidence="9" id="KW-1185">Reference proteome</keyword>
<keyword evidence="5" id="KW-0812">Transmembrane</keyword>
<comment type="caution">
    <text evidence="8">The sequence shown here is derived from an EMBL/GenBank/DDBJ whole genome shotgun (WGS) entry which is preliminary data.</text>
</comment>
<dbReference type="InterPro" id="IPR003782">
    <property type="entry name" value="SCO1/SenC"/>
</dbReference>
<evidence type="ECO:0000256" key="1">
    <source>
        <dbReference type="ARBA" id="ARBA00010996"/>
    </source>
</evidence>
<dbReference type="PROSITE" id="PS51352">
    <property type="entry name" value="THIOREDOXIN_2"/>
    <property type="match status" value="1"/>
</dbReference>
<evidence type="ECO:0000256" key="4">
    <source>
        <dbReference type="PIRSR" id="PIRSR603782-2"/>
    </source>
</evidence>
<dbReference type="InterPro" id="IPR013766">
    <property type="entry name" value="Thioredoxin_domain"/>
</dbReference>
<evidence type="ECO:0000256" key="3">
    <source>
        <dbReference type="PIRSR" id="PIRSR603782-1"/>
    </source>
</evidence>
<evidence type="ECO:0000256" key="5">
    <source>
        <dbReference type="SAM" id="Phobius"/>
    </source>
</evidence>
<dbReference type="EMBL" id="JAGQFT020000002">
    <property type="protein sequence ID" value="MBS7456393.1"/>
    <property type="molecule type" value="Genomic_DNA"/>
</dbReference>
<dbReference type="Proteomes" id="UP000675747">
    <property type="component" value="Unassembled WGS sequence"/>
</dbReference>
<keyword evidence="5" id="KW-0472">Membrane</keyword>
<feature type="chain" id="PRO_5043023517" evidence="6">
    <location>
        <begin position="19"/>
        <end position="260"/>
    </location>
</feature>
<dbReference type="Pfam" id="PF02630">
    <property type="entry name" value="SCO1-SenC"/>
    <property type="match status" value="1"/>
</dbReference>
<dbReference type="PANTHER" id="PTHR12151">
    <property type="entry name" value="ELECTRON TRANSPORT PROTIN SCO1/SENC FAMILY MEMBER"/>
    <property type="match status" value="1"/>
</dbReference>
<evidence type="ECO:0000313" key="9">
    <source>
        <dbReference type="Proteomes" id="UP000675747"/>
    </source>
</evidence>
<dbReference type="InterPro" id="IPR036249">
    <property type="entry name" value="Thioredoxin-like_sf"/>
</dbReference>
<evidence type="ECO:0000256" key="6">
    <source>
        <dbReference type="SAM" id="SignalP"/>
    </source>
</evidence>
<protein>
    <submittedName>
        <fullName evidence="8">SCO family protein</fullName>
    </submittedName>
</protein>
<dbReference type="AlphaFoldDB" id="A0AAP2FZJ8"/>
<dbReference type="Gene3D" id="3.40.30.10">
    <property type="entry name" value="Glutaredoxin"/>
    <property type="match status" value="1"/>
</dbReference>
<feature type="binding site" evidence="3">
    <location>
        <position position="73"/>
    </location>
    <ligand>
        <name>Cu cation</name>
        <dbReference type="ChEBI" id="CHEBI:23378"/>
    </ligand>
</feature>
<feature type="binding site" evidence="3">
    <location>
        <position position="77"/>
    </location>
    <ligand>
        <name>Cu cation</name>
        <dbReference type="ChEBI" id="CHEBI:23378"/>
    </ligand>
</feature>
<feature type="transmembrane region" description="Helical" evidence="5">
    <location>
        <begin position="230"/>
        <end position="250"/>
    </location>
</feature>
<evidence type="ECO:0000256" key="2">
    <source>
        <dbReference type="ARBA" id="ARBA00023008"/>
    </source>
</evidence>
<reference evidence="8 9" key="1">
    <citation type="journal article" date="2021" name="Microbiol. Resour. Announc.">
        <title>Draft Genome Sequence of Coralloluteibacterium stylophorae LMG 29479T.</title>
        <authorList>
            <person name="Karlyshev A.V."/>
            <person name="Kudryashova E.B."/>
            <person name="Ariskina E.V."/>
            <person name="Conroy A.P."/>
            <person name="Abidueva E.Y."/>
        </authorList>
    </citation>
    <scope>NUCLEOTIDE SEQUENCE [LARGE SCALE GENOMIC DNA]</scope>
    <source>
        <strain evidence="8 9">LMG 29479</strain>
    </source>
</reference>
<evidence type="ECO:0000259" key="7">
    <source>
        <dbReference type="PROSITE" id="PS51352"/>
    </source>
</evidence>
<feature type="disulfide bond" description="Redox-active" evidence="4">
    <location>
        <begin position="73"/>
        <end position="77"/>
    </location>
</feature>
<gene>
    <name evidence="8" type="ORF">KB893_004480</name>
</gene>
<keyword evidence="4" id="KW-1015">Disulfide bond</keyword>
<evidence type="ECO:0000313" key="8">
    <source>
        <dbReference type="EMBL" id="MBS7456393.1"/>
    </source>
</evidence>
<dbReference type="SUPFAM" id="SSF52833">
    <property type="entry name" value="Thioredoxin-like"/>
    <property type="match status" value="1"/>
</dbReference>
<dbReference type="CDD" id="cd02968">
    <property type="entry name" value="SCO"/>
    <property type="match status" value="1"/>
</dbReference>
<name>A0AAP2FZJ8_9GAMM</name>
<keyword evidence="2 3" id="KW-0186">Copper</keyword>
<dbReference type="GO" id="GO:0046872">
    <property type="term" value="F:metal ion binding"/>
    <property type="evidence" value="ECO:0007669"/>
    <property type="project" value="UniProtKB-KW"/>
</dbReference>
<feature type="binding site" evidence="3">
    <location>
        <position position="166"/>
    </location>
    <ligand>
        <name>Cu cation</name>
        <dbReference type="ChEBI" id="CHEBI:23378"/>
    </ligand>
</feature>
<dbReference type="PANTHER" id="PTHR12151:SF8">
    <property type="entry name" value="THIOREDOXIN DOMAIN-CONTAINING PROTEIN"/>
    <property type="match status" value="1"/>
</dbReference>
<feature type="signal peptide" evidence="6">
    <location>
        <begin position="1"/>
        <end position="18"/>
    </location>
</feature>
<keyword evidence="6" id="KW-0732">Signal</keyword>
<dbReference type="RefSeq" id="WP_213173474.1">
    <property type="nucleotide sequence ID" value="NZ_JAGQFT020000002.1"/>
</dbReference>
<accession>A0AAP2FZJ8</accession>
<keyword evidence="5" id="KW-1133">Transmembrane helix</keyword>
<proteinExistence type="inferred from homology"/>
<feature type="domain" description="Thioredoxin" evidence="7">
    <location>
        <begin position="13"/>
        <end position="202"/>
    </location>
</feature>